<dbReference type="GO" id="GO:0046872">
    <property type="term" value="F:metal ion binding"/>
    <property type="evidence" value="ECO:0007669"/>
    <property type="project" value="UniProtKB-KW"/>
</dbReference>
<dbReference type="Gene3D" id="3.40.30.10">
    <property type="entry name" value="Glutaredoxin"/>
    <property type="match status" value="1"/>
</dbReference>
<dbReference type="CDD" id="cd03064">
    <property type="entry name" value="TRX_Fd_NuoE"/>
    <property type="match status" value="1"/>
</dbReference>
<dbReference type="Pfam" id="PF01257">
    <property type="entry name" value="2Fe-2S_thioredx"/>
    <property type="match status" value="1"/>
</dbReference>
<evidence type="ECO:0000256" key="9">
    <source>
        <dbReference type="ARBA" id="ARBA00047712"/>
    </source>
</evidence>
<dbReference type="GO" id="GO:0031967">
    <property type="term" value="C:organelle envelope"/>
    <property type="evidence" value="ECO:0007669"/>
    <property type="project" value="UniProtKB-ARBA"/>
</dbReference>
<reference evidence="11 12" key="1">
    <citation type="submission" date="2019-09" db="EMBL/GenBank/DDBJ databases">
        <title>YIM 132180 draft genome.</title>
        <authorList>
            <person name="Zhang K."/>
        </authorList>
    </citation>
    <scope>NUCLEOTIDE SEQUENCE [LARGE SCALE GENOMIC DNA]</scope>
    <source>
        <strain evidence="11 12">YIM 132180</strain>
    </source>
</reference>
<evidence type="ECO:0000256" key="2">
    <source>
        <dbReference type="ARBA" id="ARBA00022714"/>
    </source>
</evidence>
<dbReference type="PROSITE" id="PS01099">
    <property type="entry name" value="COMPLEX1_24K"/>
    <property type="match status" value="1"/>
</dbReference>
<evidence type="ECO:0000256" key="10">
    <source>
        <dbReference type="SAM" id="MobiDB-lite"/>
    </source>
</evidence>
<dbReference type="GO" id="GO:0098662">
    <property type="term" value="P:inorganic cation transmembrane transport"/>
    <property type="evidence" value="ECO:0007669"/>
    <property type="project" value="UniProtKB-ARBA"/>
</dbReference>
<dbReference type="AlphaFoldDB" id="A0A7V7PSC5"/>
<dbReference type="NCBIfam" id="TIGR01958">
    <property type="entry name" value="nuoE_fam"/>
    <property type="match status" value="1"/>
</dbReference>
<feature type="compositionally biased region" description="Polar residues" evidence="10">
    <location>
        <begin position="199"/>
        <end position="212"/>
    </location>
</feature>
<keyword evidence="11" id="KW-0560">Oxidoreductase</keyword>
<keyword evidence="5" id="KW-0408">Iron</keyword>
<feature type="compositionally biased region" description="Basic and acidic residues" evidence="10">
    <location>
        <begin position="336"/>
        <end position="350"/>
    </location>
</feature>
<dbReference type="Gene3D" id="1.10.150.20">
    <property type="entry name" value="5' to 3' exonuclease, C-terminal subdomain"/>
    <property type="match status" value="1"/>
</dbReference>
<dbReference type="PANTHER" id="PTHR10371:SF3">
    <property type="entry name" value="NADH DEHYDROGENASE [UBIQUINONE] FLAVOPROTEIN 2, MITOCHONDRIAL"/>
    <property type="match status" value="1"/>
</dbReference>
<dbReference type="PANTHER" id="PTHR10371">
    <property type="entry name" value="NADH DEHYDROGENASE UBIQUINONE FLAVOPROTEIN 2, MITOCHONDRIAL"/>
    <property type="match status" value="1"/>
</dbReference>
<dbReference type="FunFam" id="1.10.10.1590:FF:000001">
    <property type="entry name" value="NADH-quinone oxidoreductase subunit E"/>
    <property type="match status" value="1"/>
</dbReference>
<evidence type="ECO:0000256" key="4">
    <source>
        <dbReference type="ARBA" id="ARBA00022967"/>
    </source>
</evidence>
<dbReference type="InterPro" id="IPR002023">
    <property type="entry name" value="NuoE-like"/>
</dbReference>
<dbReference type="InterPro" id="IPR036249">
    <property type="entry name" value="Thioredoxin-like_sf"/>
</dbReference>
<evidence type="ECO:0000313" key="11">
    <source>
        <dbReference type="EMBL" id="KAB0681960.1"/>
    </source>
</evidence>
<evidence type="ECO:0000256" key="5">
    <source>
        <dbReference type="ARBA" id="ARBA00023004"/>
    </source>
</evidence>
<dbReference type="InterPro" id="IPR042128">
    <property type="entry name" value="NuoE_dom"/>
</dbReference>
<comment type="cofactor">
    <cofactor evidence="8">
        <name>[2Fe-2S] cluster</name>
        <dbReference type="ChEBI" id="CHEBI:190135"/>
    </cofactor>
</comment>
<comment type="catalytic activity">
    <reaction evidence="9">
        <text>a quinone + NADH + 5 H(+)(in) = a quinol + NAD(+) + 4 H(+)(out)</text>
        <dbReference type="Rhea" id="RHEA:57888"/>
        <dbReference type="ChEBI" id="CHEBI:15378"/>
        <dbReference type="ChEBI" id="CHEBI:24646"/>
        <dbReference type="ChEBI" id="CHEBI:57540"/>
        <dbReference type="ChEBI" id="CHEBI:57945"/>
        <dbReference type="ChEBI" id="CHEBI:132124"/>
    </reaction>
</comment>
<comment type="caution">
    <text evidence="11">The sequence shown here is derived from an EMBL/GenBank/DDBJ whole genome shotgun (WGS) entry which is preliminary data.</text>
</comment>
<comment type="similarity">
    <text evidence="1">Belongs to the complex I 24 kDa subunit family.</text>
</comment>
<dbReference type="Gene3D" id="1.10.10.1590">
    <property type="entry name" value="NADH-quinone oxidoreductase subunit E"/>
    <property type="match status" value="1"/>
</dbReference>
<feature type="region of interest" description="Disordered" evidence="10">
    <location>
        <begin position="408"/>
        <end position="447"/>
    </location>
</feature>
<dbReference type="InterPro" id="IPR041921">
    <property type="entry name" value="NuoE_N"/>
</dbReference>
<dbReference type="GO" id="GO:0003954">
    <property type="term" value="F:NADH dehydrogenase activity"/>
    <property type="evidence" value="ECO:0007669"/>
    <property type="project" value="TreeGrafter"/>
</dbReference>
<evidence type="ECO:0000256" key="8">
    <source>
        <dbReference type="ARBA" id="ARBA00034078"/>
    </source>
</evidence>
<accession>A0A7V7PSC5</accession>
<keyword evidence="7" id="KW-0520">NAD</keyword>
<dbReference type="GO" id="GO:0008324">
    <property type="term" value="F:monoatomic cation transmembrane transporter activity"/>
    <property type="evidence" value="ECO:0007669"/>
    <property type="project" value="UniProtKB-ARBA"/>
</dbReference>
<dbReference type="SUPFAM" id="SSF52833">
    <property type="entry name" value="Thioredoxin-like"/>
    <property type="match status" value="1"/>
</dbReference>
<evidence type="ECO:0000256" key="3">
    <source>
        <dbReference type="ARBA" id="ARBA00022723"/>
    </source>
</evidence>
<feature type="region of interest" description="Disordered" evidence="10">
    <location>
        <begin position="176"/>
        <end position="266"/>
    </location>
</feature>
<keyword evidence="12" id="KW-1185">Reference proteome</keyword>
<keyword evidence="2" id="KW-0001">2Fe-2S</keyword>
<evidence type="ECO:0000313" key="12">
    <source>
        <dbReference type="Proteomes" id="UP000432089"/>
    </source>
</evidence>
<feature type="region of interest" description="Disordered" evidence="10">
    <location>
        <begin position="278"/>
        <end position="388"/>
    </location>
</feature>
<dbReference type="GO" id="GO:0031090">
    <property type="term" value="C:organelle membrane"/>
    <property type="evidence" value="ECO:0007669"/>
    <property type="project" value="UniProtKB-ARBA"/>
</dbReference>
<evidence type="ECO:0000256" key="7">
    <source>
        <dbReference type="ARBA" id="ARBA00023027"/>
    </source>
</evidence>
<evidence type="ECO:0000256" key="6">
    <source>
        <dbReference type="ARBA" id="ARBA00023014"/>
    </source>
</evidence>
<dbReference type="GO" id="GO:0022804">
    <property type="term" value="F:active transmembrane transporter activity"/>
    <property type="evidence" value="ECO:0007669"/>
    <property type="project" value="UniProtKB-ARBA"/>
</dbReference>
<dbReference type="GO" id="GO:0051537">
    <property type="term" value="F:2 iron, 2 sulfur cluster binding"/>
    <property type="evidence" value="ECO:0007669"/>
    <property type="project" value="UniProtKB-KW"/>
</dbReference>
<keyword evidence="6" id="KW-0411">Iron-sulfur</keyword>
<name>A0A7V7PSC5_9HYPH</name>
<keyword evidence="4" id="KW-1278">Translocase</keyword>
<keyword evidence="3" id="KW-0479">Metal-binding</keyword>
<dbReference type="Proteomes" id="UP000432089">
    <property type="component" value="Unassembled WGS sequence"/>
</dbReference>
<evidence type="ECO:0000256" key="1">
    <source>
        <dbReference type="ARBA" id="ARBA00010643"/>
    </source>
</evidence>
<gene>
    <name evidence="11" type="primary">nuoE</name>
    <name evidence="11" type="ORF">F6X38_03890</name>
</gene>
<protein>
    <submittedName>
        <fullName evidence="11">NADH-quinone oxidoreductase subunit NuoE</fullName>
        <ecNumber evidence="11">1.6.5.11</ecNumber>
    </submittedName>
</protein>
<dbReference type="EC" id="1.6.5.11" evidence="11"/>
<organism evidence="11 12">
    <name type="scientific">Plantimonas leprariae</name>
    <dbReference type="NCBI Taxonomy" id="2615207"/>
    <lineage>
        <taxon>Bacteria</taxon>
        <taxon>Pseudomonadati</taxon>
        <taxon>Pseudomonadota</taxon>
        <taxon>Alphaproteobacteria</taxon>
        <taxon>Hyphomicrobiales</taxon>
        <taxon>Aurantimonadaceae</taxon>
        <taxon>Plantimonas</taxon>
    </lineage>
</organism>
<dbReference type="EMBL" id="VZDO01000002">
    <property type="protein sequence ID" value="KAB0681960.1"/>
    <property type="molecule type" value="Genomic_DNA"/>
</dbReference>
<dbReference type="FunFam" id="3.40.30.10:FF:000022">
    <property type="entry name" value="NADH dehydrogenase flavoprotein 2, mitochondrial"/>
    <property type="match status" value="1"/>
</dbReference>
<sequence>MSVRRLAEDAVQPARFAFTDENSAWAEKTIDRFPEGRQQSAVIPLLMRAQEQEGWVTKAAIEHVADKLRMPLIRVLEVATFYTQFQLKPVGTRAHVQVCGTTPCMLRGSDALKEVCRKKIHHDQFHTNDDGTLSWEEVECLGACVNAPMVMIFKDTYEDLTPERLEEIIDAFARGEGPSVPAGPQIDRHLSAPIGGPTTLLSEEGSQGTQAGADSGPAAEGAPHQGSGSGGAVGPESQAARPDTHAPETDASMSAPGKATNGNVPQQVEASHKIDVAEGADRPGNGETGGTQQGPTGALDKDKDALDRGSASKDADTVRRDGPLGAKGQADDEAVVQDHKKVDPVDHASDHGVPAGDAHRAGKSSDGLPDAPEGTRAAEDIAPPVEAKRVTDDVVPAGPAASDVLETNAEAEAQKREASPAVEGTLETSGPKPIGQKPAGLLEQPDGEKDDLKAIRGIGPVIEKTLNEIGVFHFRQIAAWSVEELVWVDDHINFHGRALRDRWIEQAKDLAAGRSGERG</sequence>
<dbReference type="NCBIfam" id="NF005724">
    <property type="entry name" value="PRK07539.1-4"/>
    <property type="match status" value="1"/>
</dbReference>
<dbReference type="GO" id="GO:0022890">
    <property type="term" value="F:inorganic cation transmembrane transporter activity"/>
    <property type="evidence" value="ECO:0007669"/>
    <property type="project" value="UniProtKB-ARBA"/>
</dbReference>
<feature type="compositionally biased region" description="Basic and acidic residues" evidence="10">
    <location>
        <begin position="299"/>
        <end position="322"/>
    </location>
</feature>
<dbReference type="GO" id="GO:0098796">
    <property type="term" value="C:membrane protein complex"/>
    <property type="evidence" value="ECO:0007669"/>
    <property type="project" value="UniProtKB-ARBA"/>
</dbReference>
<dbReference type="GO" id="GO:1902494">
    <property type="term" value="C:catalytic complex"/>
    <property type="evidence" value="ECO:0007669"/>
    <property type="project" value="UniProtKB-ARBA"/>
</dbReference>
<proteinExistence type="inferred from homology"/>